<dbReference type="SUPFAM" id="SSF47413">
    <property type="entry name" value="lambda repressor-like DNA-binding domains"/>
    <property type="match status" value="1"/>
</dbReference>
<comment type="caution">
    <text evidence="2">The sequence shown here is derived from an EMBL/GenBank/DDBJ whole genome shotgun (WGS) entry which is preliminary data.</text>
</comment>
<dbReference type="Proteomes" id="UP000606720">
    <property type="component" value="Unassembled WGS sequence"/>
</dbReference>
<protein>
    <submittedName>
        <fullName evidence="2">Helix-turn-helix transcriptional regulator</fullName>
    </submittedName>
</protein>
<organism evidence="2 3">
    <name type="scientific">Roseburia zhanii</name>
    <dbReference type="NCBI Taxonomy" id="2763064"/>
    <lineage>
        <taxon>Bacteria</taxon>
        <taxon>Bacillati</taxon>
        <taxon>Bacillota</taxon>
        <taxon>Clostridia</taxon>
        <taxon>Lachnospirales</taxon>
        <taxon>Lachnospiraceae</taxon>
        <taxon>Roseburia</taxon>
    </lineage>
</organism>
<accession>A0A923LPL9</accession>
<dbReference type="Gene3D" id="1.10.260.40">
    <property type="entry name" value="lambda repressor-like DNA-binding domains"/>
    <property type="match status" value="1"/>
</dbReference>
<evidence type="ECO:0000313" key="3">
    <source>
        <dbReference type="Proteomes" id="UP000606720"/>
    </source>
</evidence>
<dbReference type="InterPro" id="IPR010982">
    <property type="entry name" value="Lambda_DNA-bd_dom_sf"/>
</dbReference>
<proteinExistence type="predicted"/>
<dbReference type="RefSeq" id="WP_186866609.1">
    <property type="nucleotide sequence ID" value="NZ_JACOPH010000003.1"/>
</dbReference>
<gene>
    <name evidence="2" type="ORF">H8S17_06040</name>
</gene>
<evidence type="ECO:0000259" key="1">
    <source>
        <dbReference type="PROSITE" id="PS50943"/>
    </source>
</evidence>
<reference evidence="2" key="1">
    <citation type="submission" date="2020-08" db="EMBL/GenBank/DDBJ databases">
        <title>Genome public.</title>
        <authorList>
            <person name="Liu C."/>
            <person name="Sun Q."/>
        </authorList>
    </citation>
    <scope>NUCLEOTIDE SEQUENCE</scope>
    <source>
        <strain evidence="2">BX1005</strain>
    </source>
</reference>
<keyword evidence="3" id="KW-1185">Reference proteome</keyword>
<dbReference type="CDD" id="cd00093">
    <property type="entry name" value="HTH_XRE"/>
    <property type="match status" value="1"/>
</dbReference>
<sequence length="62" mass="7223">MMYTERIRALREDSDYNQTMVACAIHVVQTAYSDYEKGKVRIEKSPPARNFFQTGGLVLYFL</sequence>
<dbReference type="InterPro" id="IPR001387">
    <property type="entry name" value="Cro/C1-type_HTH"/>
</dbReference>
<dbReference type="EMBL" id="JACOPH010000003">
    <property type="protein sequence ID" value="MBC5713779.1"/>
    <property type="molecule type" value="Genomic_DNA"/>
</dbReference>
<dbReference type="GO" id="GO:0003677">
    <property type="term" value="F:DNA binding"/>
    <property type="evidence" value="ECO:0007669"/>
    <property type="project" value="InterPro"/>
</dbReference>
<feature type="domain" description="HTH cro/C1-type" evidence="1">
    <location>
        <begin position="7"/>
        <end position="42"/>
    </location>
</feature>
<dbReference type="AlphaFoldDB" id="A0A923LPL9"/>
<name>A0A923LPL9_9FIRM</name>
<dbReference type="PROSITE" id="PS50943">
    <property type="entry name" value="HTH_CROC1"/>
    <property type="match status" value="1"/>
</dbReference>
<evidence type="ECO:0000313" key="2">
    <source>
        <dbReference type="EMBL" id="MBC5713779.1"/>
    </source>
</evidence>